<dbReference type="AlphaFoldDB" id="A0A1S3XYP0"/>
<name>A0A1S3XYP0_TOBAC</name>
<dbReference type="OMA" id="SHESKPM"/>
<organism evidence="1 2">
    <name type="scientific">Nicotiana tabacum</name>
    <name type="common">Common tobacco</name>
    <dbReference type="NCBI Taxonomy" id="4097"/>
    <lineage>
        <taxon>Eukaryota</taxon>
        <taxon>Viridiplantae</taxon>
        <taxon>Streptophyta</taxon>
        <taxon>Embryophyta</taxon>
        <taxon>Tracheophyta</taxon>
        <taxon>Spermatophyta</taxon>
        <taxon>Magnoliopsida</taxon>
        <taxon>eudicotyledons</taxon>
        <taxon>Gunneridae</taxon>
        <taxon>Pentapetalae</taxon>
        <taxon>asterids</taxon>
        <taxon>lamiids</taxon>
        <taxon>Solanales</taxon>
        <taxon>Solanaceae</taxon>
        <taxon>Nicotianoideae</taxon>
        <taxon>Nicotianeae</taxon>
        <taxon>Nicotiana</taxon>
    </lineage>
</organism>
<keyword evidence="1" id="KW-1185">Reference proteome</keyword>
<dbReference type="InterPro" id="IPR053772">
    <property type="entry name" value="At1g61320/At1g61330-like"/>
</dbReference>
<dbReference type="PANTHER" id="PTHR34145">
    <property type="entry name" value="OS02G0105600 PROTEIN"/>
    <property type="match status" value="1"/>
</dbReference>
<dbReference type="GeneID" id="107770272"/>
<dbReference type="Proteomes" id="UP000790787">
    <property type="component" value="Chromosome 6"/>
</dbReference>
<reference evidence="2" key="2">
    <citation type="submission" date="2025-08" db="UniProtKB">
        <authorList>
            <consortium name="RefSeq"/>
        </authorList>
    </citation>
    <scope>IDENTIFICATION</scope>
</reference>
<dbReference type="PaxDb" id="4097-A0A1S3XYP0"/>
<dbReference type="OrthoDB" id="1287740at2759"/>
<dbReference type="Pfam" id="PF00646">
    <property type="entry name" value="F-box"/>
    <property type="match status" value="1"/>
</dbReference>
<dbReference type="Gene3D" id="3.80.10.10">
    <property type="entry name" value="Ribonuclease Inhibitor"/>
    <property type="match status" value="1"/>
</dbReference>
<dbReference type="InterPro" id="IPR001810">
    <property type="entry name" value="F-box_dom"/>
</dbReference>
<dbReference type="InterPro" id="IPR055411">
    <property type="entry name" value="LRR_FXL15/At3g58940/PEG3-like"/>
</dbReference>
<dbReference type="RefSeq" id="XP_016445048.1">
    <property type="nucleotide sequence ID" value="XM_016589562.1"/>
</dbReference>
<dbReference type="SUPFAM" id="SSF81383">
    <property type="entry name" value="F-box domain"/>
    <property type="match status" value="1"/>
</dbReference>
<proteinExistence type="predicted"/>
<dbReference type="STRING" id="4097.A0A1S3XYP0"/>
<accession>A0A1S3XYP0</accession>
<gene>
    <name evidence="2" type="primary">LOC107770272</name>
</gene>
<dbReference type="KEGG" id="nta:107770272"/>
<sequence length="488" mass="56140">METTTIEVLHDCLIRKIVSYLTFKEAAKMSILSKTWLQAWLTHPNLEFTVDYRHDMKMVDKVMERYRDRKIPIDKFELSSDSSSLEDIEKWLGIALQNGVKDCRFHGLACPLPIFIILAAKSLKELVLTRCNLRSVCLSSGVANLYLEKLSLSSIFLTEGMLQTLLTNCPLIVSFVIDSCYGLDKIELRNLQKIRSVSITKSSRKRVKIQAPTLEHFSYYQLSVEKLDIVECKNLKSLELSYVTLSGGFLEHLISGFQFLEYLVIVCLGKGSERFNILSRSLRVLKIEDCEGVGEIDTPNLESVEYIGDQIPRLKITKTSSQLKHSQIVLHCQNNLNVVWFYELRRFLSNLTSWSQVSLHFSKCHEINRKELKPHDRVALPQVNVLDVDIKSSGNCPTFIDALLWSCHPKRLNLSSTVKMIICFIDRLTYSKNSSHSNSHESKPMRSQLKEVKAYKFDWKNQPVELKSGELAIRSLTESEKVYFLLDW</sequence>
<dbReference type="Pfam" id="PF24758">
    <property type="entry name" value="LRR_At5g56370"/>
    <property type="match status" value="2"/>
</dbReference>
<reference evidence="1" key="1">
    <citation type="journal article" date="2014" name="Nat. Commun.">
        <title>The tobacco genome sequence and its comparison with those of tomato and potato.</title>
        <authorList>
            <person name="Sierro N."/>
            <person name="Battey J.N."/>
            <person name="Ouadi S."/>
            <person name="Bakaher N."/>
            <person name="Bovet L."/>
            <person name="Willig A."/>
            <person name="Goepfert S."/>
            <person name="Peitsch M.C."/>
            <person name="Ivanov N.V."/>
        </authorList>
    </citation>
    <scope>NUCLEOTIDE SEQUENCE [LARGE SCALE GENOMIC DNA]</scope>
</reference>
<protein>
    <submittedName>
        <fullName evidence="2">FBD-associated F-box protein At5g38590</fullName>
    </submittedName>
</protein>
<dbReference type="InterPro" id="IPR036047">
    <property type="entry name" value="F-box-like_dom_sf"/>
</dbReference>
<evidence type="ECO:0000313" key="1">
    <source>
        <dbReference type="Proteomes" id="UP000790787"/>
    </source>
</evidence>
<dbReference type="PANTHER" id="PTHR34145:SF28">
    <property type="entry name" value="F-BOX DOMAIN-CONTAINING PROTEIN"/>
    <property type="match status" value="1"/>
</dbReference>
<evidence type="ECO:0000313" key="2">
    <source>
        <dbReference type="RefSeq" id="XP_016445048.1"/>
    </source>
</evidence>
<dbReference type="SUPFAM" id="SSF52047">
    <property type="entry name" value="RNI-like"/>
    <property type="match status" value="1"/>
</dbReference>
<dbReference type="InterPro" id="IPR032675">
    <property type="entry name" value="LRR_dom_sf"/>
</dbReference>